<dbReference type="RefSeq" id="WP_199751061.1">
    <property type="nucleotide sequence ID" value="NZ_FMAE01000030.1"/>
</dbReference>
<protein>
    <submittedName>
        <fullName evidence="1">Uncharacterized protein</fullName>
    </submittedName>
</protein>
<gene>
    <name evidence="1" type="ORF">GA0061099_10309</name>
</gene>
<proteinExistence type="predicted"/>
<name>A0A1C3XJD1_9BRAD</name>
<dbReference type="Proteomes" id="UP000183174">
    <property type="component" value="Unassembled WGS sequence"/>
</dbReference>
<accession>A0A1C3XJD1</accession>
<evidence type="ECO:0000313" key="2">
    <source>
        <dbReference type="Proteomes" id="UP000183174"/>
    </source>
</evidence>
<dbReference type="AlphaFoldDB" id="A0A1C3XJD1"/>
<evidence type="ECO:0000313" key="1">
    <source>
        <dbReference type="EMBL" id="SCB52255.1"/>
    </source>
</evidence>
<organism evidence="1 2">
    <name type="scientific">Bradyrhizobium yuanmingense</name>
    <dbReference type="NCBI Taxonomy" id="108015"/>
    <lineage>
        <taxon>Bacteria</taxon>
        <taxon>Pseudomonadati</taxon>
        <taxon>Pseudomonadota</taxon>
        <taxon>Alphaproteobacteria</taxon>
        <taxon>Hyphomicrobiales</taxon>
        <taxon>Nitrobacteraceae</taxon>
        <taxon>Bradyrhizobium</taxon>
    </lineage>
</organism>
<reference evidence="1 2" key="1">
    <citation type="submission" date="2016-08" db="EMBL/GenBank/DDBJ databases">
        <authorList>
            <person name="Seilhamer J.J."/>
        </authorList>
    </citation>
    <scope>NUCLEOTIDE SEQUENCE [LARGE SCALE GENOMIC DNA]</scope>
    <source>
        <strain evidence="1 2">CCBAU 10071</strain>
    </source>
</reference>
<dbReference type="EMBL" id="FMAE01000030">
    <property type="protein sequence ID" value="SCB52255.1"/>
    <property type="molecule type" value="Genomic_DNA"/>
</dbReference>
<sequence>MQLRASGWAALYLKEHPYSYRIRGRTEREHRERALTQGQIAINSILRDWVKGQIMAIETGILSFDAVFLPLMLTHDGRTVSDRVNQLGLLEAPA</sequence>